<evidence type="ECO:0000313" key="3">
    <source>
        <dbReference type="Proteomes" id="UP000017429"/>
    </source>
</evidence>
<dbReference type="OrthoDB" id="88903at2"/>
<dbReference type="Pfam" id="PF07693">
    <property type="entry name" value="KAP_NTPase"/>
    <property type="match status" value="1"/>
</dbReference>
<proteinExistence type="predicted"/>
<accession>V2RHF2</accession>
<gene>
    <name evidence="2" type="ORF">N508_000062</name>
</gene>
<organism evidence="2 3">
    <name type="scientific">Mucispirillum schaedleri ASF457</name>
    <dbReference type="NCBI Taxonomy" id="1379858"/>
    <lineage>
        <taxon>Bacteria</taxon>
        <taxon>Pseudomonadati</taxon>
        <taxon>Deferribacterota</taxon>
        <taxon>Deferribacteres</taxon>
        <taxon>Deferribacterales</taxon>
        <taxon>Mucispirillaceae</taxon>
        <taxon>Mucispirillum</taxon>
    </lineage>
</organism>
<sequence>MDNIVAFQNDYLNRFELVKEWTDALLPLKLNHNLVISISGDWGTGKTYLSQNWCKYLLENNYFSCYIDAHKQDYAEDPLLVIMNEIENNLKLYKKDKNSKTKSSLTRKMNMVKKKLHIINKCTLKTATSIALPEILSYVVKELFEQVDKQNIKSFIYQFLEEYENQKDKYIKNQYSIMSSYSSYIKAFKDAVENFTLDFNKPVVIFIDELDRSNPTFVIKLIEQLKHIFDINNLVFILTVNKHELSNTIKSLYGSEMDGYAYYKKFITHDFTLYPIEYIDKNNIVLFINEYVRLKESFDLSNEFIVIMADIIEILNLSLRDIEQILDHIYYIRDKVQEDYHKEYLIICLFYRAIYMKDYKAFIEERENMEMLDCNIIYEVHNNIQINKLFKLIANNFNTSNHIFNILSIIVSIPKKEDLLILERNFKPPYIYPPFRGTDSFHIDIKYIYYPIFTYINLFNYQ</sequence>
<dbReference type="Proteomes" id="UP000017429">
    <property type="component" value="Chromosome"/>
</dbReference>
<evidence type="ECO:0000259" key="1">
    <source>
        <dbReference type="Pfam" id="PF07693"/>
    </source>
</evidence>
<reference evidence="2" key="3">
    <citation type="submission" date="2022-06" db="EMBL/GenBank/DDBJ databases">
        <title>Resources to Facilitate Use of the Altered Schaedler Flora (ASF) Mouse Model to Study Microbiome Function.</title>
        <authorList>
            <person name="Proctor A."/>
            <person name="Parvinroo S."/>
            <person name="Richie T."/>
            <person name="Jia X."/>
            <person name="Lee S.T.M."/>
            <person name="Karp P.D."/>
            <person name="Paley S."/>
            <person name="Kostic A.D."/>
            <person name="Pierre J.F."/>
            <person name="Wannemuehler M.J."/>
            <person name="Phillips G.J."/>
        </authorList>
    </citation>
    <scope>NUCLEOTIDE SEQUENCE</scope>
    <source>
        <strain evidence="2">ASF457</strain>
    </source>
</reference>
<name>V2RHF2_9BACT</name>
<evidence type="ECO:0000313" key="2">
    <source>
        <dbReference type="EMBL" id="USF23009.1"/>
    </source>
</evidence>
<dbReference type="InterPro" id="IPR011646">
    <property type="entry name" value="KAP_P-loop"/>
</dbReference>
<protein>
    <recommendedName>
        <fullName evidence="1">KAP NTPase domain-containing protein</fullName>
    </recommendedName>
</protein>
<dbReference type="eggNOG" id="COG4928">
    <property type="taxonomic scope" value="Bacteria"/>
</dbReference>
<dbReference type="InterPro" id="IPR027417">
    <property type="entry name" value="P-loop_NTPase"/>
</dbReference>
<dbReference type="AlphaFoldDB" id="V2RHF2"/>
<dbReference type="RefSeq" id="WP_023276746.1">
    <property type="nucleotide sequence ID" value="NZ_CP097562.1"/>
</dbReference>
<reference evidence="2" key="2">
    <citation type="submission" date="2022-05" db="EMBL/GenBank/DDBJ databases">
        <authorList>
            <person name="Proctor A.L."/>
            <person name="Phillips G.J."/>
            <person name="Wannemuehler M.J."/>
        </authorList>
    </citation>
    <scope>NUCLEOTIDE SEQUENCE</scope>
    <source>
        <strain evidence="2">ASF457</strain>
    </source>
</reference>
<dbReference type="SUPFAM" id="SSF52540">
    <property type="entry name" value="P-loop containing nucleoside triphosphate hydrolases"/>
    <property type="match status" value="1"/>
</dbReference>
<dbReference type="EMBL" id="CP097562">
    <property type="protein sequence ID" value="USF23009.1"/>
    <property type="molecule type" value="Genomic_DNA"/>
</dbReference>
<dbReference type="KEGG" id="msch:N508_000062"/>
<reference evidence="2" key="1">
    <citation type="journal article" date="2014" name="Genome Announc.">
        <title>Draft genome sequences of the altered schaedler flora, a defined bacterial community from gnotobiotic mice.</title>
        <authorList>
            <person name="Wannemuehler M.J."/>
            <person name="Overstreet A.M."/>
            <person name="Ward D.V."/>
            <person name="Phillips G.J."/>
        </authorList>
    </citation>
    <scope>NUCLEOTIDE SEQUENCE</scope>
    <source>
        <strain evidence="2">ASF457</strain>
    </source>
</reference>
<feature type="domain" description="KAP NTPase" evidence="1">
    <location>
        <begin position="29"/>
        <end position="334"/>
    </location>
</feature>
<keyword evidence="3" id="KW-1185">Reference proteome</keyword>
<dbReference type="Gene3D" id="3.40.50.300">
    <property type="entry name" value="P-loop containing nucleotide triphosphate hydrolases"/>
    <property type="match status" value="1"/>
</dbReference>